<reference evidence="1 2" key="1">
    <citation type="submission" date="2020-03" db="EMBL/GenBank/DDBJ databases">
        <title>Genomic Encyclopedia of Type Strains, Phase IV (KMG-IV): sequencing the most valuable type-strain genomes for metagenomic binning, comparative biology and taxonomic classification.</title>
        <authorList>
            <person name="Goeker M."/>
        </authorList>
    </citation>
    <scope>NUCLEOTIDE SEQUENCE [LARGE SCALE GENOMIC DNA]</scope>
    <source>
        <strain evidence="1 2">DSM 27651</strain>
    </source>
</reference>
<keyword evidence="2" id="KW-1185">Reference proteome</keyword>
<name>A0ABX0XLZ1_9SPHN</name>
<gene>
    <name evidence="1" type="ORF">GGR88_001866</name>
</gene>
<organism evidence="1 2">
    <name type="scientific">Sphingomonas jejuensis</name>
    <dbReference type="NCBI Taxonomy" id="904715"/>
    <lineage>
        <taxon>Bacteria</taxon>
        <taxon>Pseudomonadati</taxon>
        <taxon>Pseudomonadota</taxon>
        <taxon>Alphaproteobacteria</taxon>
        <taxon>Sphingomonadales</taxon>
        <taxon>Sphingomonadaceae</taxon>
        <taxon>Sphingomonas</taxon>
    </lineage>
</organism>
<evidence type="ECO:0008006" key="3">
    <source>
        <dbReference type="Google" id="ProtNLM"/>
    </source>
</evidence>
<protein>
    <recommendedName>
        <fullName evidence="3">Conjugative transfer region protein TrbK</fullName>
    </recommendedName>
</protein>
<evidence type="ECO:0000313" key="1">
    <source>
        <dbReference type="EMBL" id="NJC34392.1"/>
    </source>
</evidence>
<dbReference type="Proteomes" id="UP000734218">
    <property type="component" value="Unassembled WGS sequence"/>
</dbReference>
<proteinExistence type="predicted"/>
<dbReference type="EMBL" id="JAATJE010000001">
    <property type="protein sequence ID" value="NJC34392.1"/>
    <property type="molecule type" value="Genomic_DNA"/>
</dbReference>
<sequence>MHPMQNSKAVIVAAIVCLIVGFTAGFVLRPVIAPPTATGERAPGVVSASASRSSEPRGVQYFEANIEEARRVVAGCTHGSIRGGECANAEQAIVTVDSAERRRRFFDR</sequence>
<accession>A0ABX0XLZ1</accession>
<comment type="caution">
    <text evidence="1">The sequence shown here is derived from an EMBL/GenBank/DDBJ whole genome shotgun (WGS) entry which is preliminary data.</text>
</comment>
<evidence type="ECO:0000313" key="2">
    <source>
        <dbReference type="Proteomes" id="UP000734218"/>
    </source>
</evidence>